<dbReference type="InterPro" id="IPR013633">
    <property type="entry name" value="NRDE-2"/>
</dbReference>
<sequence length="1201" mass="133716">MALFPAFRGISTKEEDNSVKAETEWLSNQSFRSDDALALHHIVLEKAKEAEEGEPSVSDKSYGRISEPESEDENISGRHRKRKKKDKKKKKHKKHKRKAGERSDSDDSQSDTVYPSDLLKKKEKEAQRQESPVEVVRQGRFRWLDDLESAADGFFCVDRKADPANWQYKSLYRGDVARYKRKGSSSLGLDARSQAVSWDEPAGQEKKRAAPRRTERYYSSQARQLLRSDALPSRPPAPGGSAEEPGGTSFIPLPSLSAEQEASATAKGSCSWVNPLGVYDVGTALWLEGKGQAPAPHQEKGGDERKSADTPEARLTARVEELNRRVRENPTDTEGWLEFIRFQDEFAASGAGLGSGGGEADAAEHRRVSTRAVLEKKLAVCERAVQSNPGCVALQLARLSVCRELWEPAVLLKEWKKLVFLHPNSASLWRRYLRFCQGHFGSFAVTKASAAYGKCLTTLAACDDGSMLSHPALPGAEEDMLDIFLQQCHFLRQAGHSEKAVCLFQGLLDFTFFKPDSVKELPTRQQVEFFEPFWDSGEPRVGEKGARGWKAWMLQQERGGWLVPSEADEDDDDEGDDEEVKDKTLPKWRIWLDVETTREANHWLPWRPDKSTGQSEEDCEDPERQVLFDDIGPSMIRVTRPNLQLHLLASFLHFLGLPVLASTSSSSSQLRSLLLDDLSLLQDQRDPERPLTSIHLQSSSSSSLSGVSPVGHMTVLGTPHKQAGLCKPGEEFVQNVLQQVAPLLPAEDRAVLHLSWLQYERLKVLRCVRSGNKKRLRGQGKRSKRLAKRLLKEPENRGRLGLWREYAHLEWLLGNLEEARKVFDTALGMGVARGLKDTALCHLCLLYAQLEVEETWRAEGQSAAGTAPASSAAVHILTKLAEEATYTPFSGQVAPVAILKARKSYEQAVEVCLAGLEAGRSKKAQHVAGLVGCYALFQYLTVGMDAANMVYRQARERLGQHASTTQQITSVDSSSANANSSSGKANSISVTGECEALAVQQAALLRHHTSTSVFPLVHLREALTSALTHFSTSAPLWHLYVQAEARYHSAGRARRFIHSVIKSDQSVVPYLFAVWAEQGRKELLDSVQRSGGIGDTLPTIPENGLSNRIRSLFEAATATEEGAQCPLLWRMYLKFMASEGNKERAKGIFYKALQNIPWAKGLYMDAVLLFPDAVTEFLDLMTEKELRLRAPMEEVEILLED</sequence>
<keyword evidence="6" id="KW-1185">Reference proteome</keyword>
<reference evidence="5" key="1">
    <citation type="submission" date="2020-10" db="EMBL/GenBank/DDBJ databases">
        <title>Chromosome-scale genome assembly of the Allis shad, Alosa alosa.</title>
        <authorList>
            <person name="Margot Z."/>
            <person name="Christophe K."/>
            <person name="Cabau C."/>
            <person name="Louis A."/>
            <person name="Berthelot C."/>
            <person name="Parey E."/>
            <person name="Roest Crollius H."/>
            <person name="Montfort J."/>
            <person name="Robinson-Rechavi M."/>
            <person name="Bucao C."/>
            <person name="Bouchez O."/>
            <person name="Gislard M."/>
            <person name="Lluch J."/>
            <person name="Milhes M."/>
            <person name="Lampietro C."/>
            <person name="Lopez Roques C."/>
            <person name="Donnadieu C."/>
            <person name="Braasch I."/>
            <person name="Desvignes T."/>
            <person name="Postlethwait J."/>
            <person name="Bobe J."/>
            <person name="Guiguen Y."/>
        </authorList>
    </citation>
    <scope>NUCLEOTIDE SEQUENCE</scope>
    <source>
        <strain evidence="5">M-15738</strain>
        <tissue evidence="5">Blood</tissue>
    </source>
</reference>
<dbReference type="GO" id="GO:0031048">
    <property type="term" value="P:regulatory ncRNA-mediated heterochromatin formation"/>
    <property type="evidence" value="ECO:0007669"/>
    <property type="project" value="TreeGrafter"/>
</dbReference>
<dbReference type="GO" id="GO:0006396">
    <property type="term" value="P:RNA processing"/>
    <property type="evidence" value="ECO:0007669"/>
    <property type="project" value="InterPro"/>
</dbReference>
<dbReference type="CDD" id="cd22200">
    <property type="entry name" value="NRDE2_MID"/>
    <property type="match status" value="1"/>
</dbReference>
<organism evidence="5 6">
    <name type="scientific">Alosa alosa</name>
    <name type="common">allis shad</name>
    <dbReference type="NCBI Taxonomy" id="278164"/>
    <lineage>
        <taxon>Eukaryota</taxon>
        <taxon>Metazoa</taxon>
        <taxon>Chordata</taxon>
        <taxon>Craniata</taxon>
        <taxon>Vertebrata</taxon>
        <taxon>Euteleostomi</taxon>
        <taxon>Actinopterygii</taxon>
        <taxon>Neopterygii</taxon>
        <taxon>Teleostei</taxon>
        <taxon>Clupei</taxon>
        <taxon>Clupeiformes</taxon>
        <taxon>Clupeoidei</taxon>
        <taxon>Clupeidae</taxon>
        <taxon>Alosa</taxon>
    </lineage>
</organism>
<dbReference type="InterPro" id="IPR011990">
    <property type="entry name" value="TPR-like_helical_dom_sf"/>
</dbReference>
<feature type="compositionally biased region" description="Acidic residues" evidence="4">
    <location>
        <begin position="566"/>
        <end position="579"/>
    </location>
</feature>
<dbReference type="GO" id="GO:0071013">
    <property type="term" value="C:catalytic step 2 spliceosome"/>
    <property type="evidence" value="ECO:0007669"/>
    <property type="project" value="TreeGrafter"/>
</dbReference>
<dbReference type="EMBL" id="JADWDJ010000019">
    <property type="protein sequence ID" value="KAG5265691.1"/>
    <property type="molecule type" value="Genomic_DNA"/>
</dbReference>
<evidence type="ECO:0000313" key="5">
    <source>
        <dbReference type="EMBL" id="KAG5265691.1"/>
    </source>
</evidence>
<feature type="compositionally biased region" description="Basic residues" evidence="4">
    <location>
        <begin position="77"/>
        <end position="99"/>
    </location>
</feature>
<dbReference type="PANTHER" id="PTHR13471">
    <property type="entry name" value="TETRATRICOPEPTIDE-LIKE HELICAL"/>
    <property type="match status" value="1"/>
</dbReference>
<comment type="similarity">
    <text evidence="2">Belongs to the NRDE2 family.</text>
</comment>
<feature type="compositionally biased region" description="Low complexity" evidence="4">
    <location>
        <begin position="970"/>
        <end position="984"/>
    </location>
</feature>
<feature type="compositionally biased region" description="Basic and acidic residues" evidence="4">
    <location>
        <begin position="118"/>
        <end position="128"/>
    </location>
</feature>
<evidence type="ECO:0008006" key="7">
    <source>
        <dbReference type="Google" id="ProtNLM"/>
    </source>
</evidence>
<name>A0AAV6FZ95_9TELE</name>
<evidence type="ECO:0000256" key="1">
    <source>
        <dbReference type="ARBA" id="ARBA00004123"/>
    </source>
</evidence>
<feature type="region of interest" description="Disordered" evidence="4">
    <location>
        <begin position="561"/>
        <end position="580"/>
    </location>
</feature>
<dbReference type="Gene3D" id="1.25.40.10">
    <property type="entry name" value="Tetratricopeptide repeat domain"/>
    <property type="match status" value="2"/>
</dbReference>
<dbReference type="AlphaFoldDB" id="A0AAV6FZ95"/>
<evidence type="ECO:0000256" key="4">
    <source>
        <dbReference type="SAM" id="MobiDB-lite"/>
    </source>
</evidence>
<evidence type="ECO:0000256" key="2">
    <source>
        <dbReference type="ARBA" id="ARBA00009265"/>
    </source>
</evidence>
<dbReference type="Proteomes" id="UP000823561">
    <property type="component" value="Chromosome 19"/>
</dbReference>
<dbReference type="InterPro" id="IPR003107">
    <property type="entry name" value="HAT"/>
</dbReference>
<comment type="caution">
    <text evidence="5">The sequence shown here is derived from an EMBL/GenBank/DDBJ whole genome shotgun (WGS) entry which is preliminary data.</text>
</comment>
<proteinExistence type="inferred from homology"/>
<feature type="compositionally biased region" description="Basic and acidic residues" evidence="4">
    <location>
        <begin position="297"/>
        <end position="312"/>
    </location>
</feature>
<protein>
    <recommendedName>
        <fullName evidence="7">NRDE-2, necessary for RNA interference, domain containing</fullName>
    </recommendedName>
</protein>
<dbReference type="SMART" id="SM00386">
    <property type="entry name" value="HAT"/>
    <property type="match status" value="4"/>
</dbReference>
<keyword evidence="3" id="KW-0539">Nucleus</keyword>
<gene>
    <name evidence="5" type="ORF">AALO_G00245260</name>
</gene>
<accession>A0AAV6FZ95</accession>
<dbReference type="GO" id="GO:1902369">
    <property type="term" value="P:negative regulation of RNA catabolic process"/>
    <property type="evidence" value="ECO:0007669"/>
    <property type="project" value="TreeGrafter"/>
</dbReference>
<feature type="region of interest" description="Disordered" evidence="4">
    <location>
        <begin position="962"/>
        <end position="984"/>
    </location>
</feature>
<feature type="region of interest" description="Disordered" evidence="4">
    <location>
        <begin position="292"/>
        <end position="312"/>
    </location>
</feature>
<feature type="compositionally biased region" description="Basic and acidic residues" evidence="4">
    <location>
        <begin position="203"/>
        <end position="216"/>
    </location>
</feature>
<dbReference type="SUPFAM" id="SSF48452">
    <property type="entry name" value="TPR-like"/>
    <property type="match status" value="1"/>
</dbReference>
<comment type="subcellular location">
    <subcellularLocation>
        <location evidence="1">Nucleus</location>
    </subcellularLocation>
</comment>
<evidence type="ECO:0000256" key="3">
    <source>
        <dbReference type="ARBA" id="ARBA00023242"/>
    </source>
</evidence>
<feature type="region of interest" description="Disordered" evidence="4">
    <location>
        <begin position="46"/>
        <end position="134"/>
    </location>
</feature>
<evidence type="ECO:0000313" key="6">
    <source>
        <dbReference type="Proteomes" id="UP000823561"/>
    </source>
</evidence>
<dbReference type="Pfam" id="PF08424">
    <property type="entry name" value="NRDE-2"/>
    <property type="match status" value="1"/>
</dbReference>
<dbReference type="PANTHER" id="PTHR13471:SF0">
    <property type="entry name" value="NUCLEAR EXOSOME REGULATOR NRDE2"/>
    <property type="match status" value="1"/>
</dbReference>
<feature type="region of interest" description="Disordered" evidence="4">
    <location>
        <begin position="181"/>
        <end position="253"/>
    </location>
</feature>